<dbReference type="RefSeq" id="XP_018064174.1">
    <property type="nucleotide sequence ID" value="XM_018213546.1"/>
</dbReference>
<dbReference type="AlphaFoldDB" id="A0A132BCU8"/>
<evidence type="ECO:0000313" key="3">
    <source>
        <dbReference type="Proteomes" id="UP000070700"/>
    </source>
</evidence>
<dbReference type="KEGG" id="psco:LY89DRAFT_675969"/>
<name>A0A132BCU8_MOLSC</name>
<dbReference type="STRING" id="149040.A0A132BCU8"/>
<evidence type="ECO:0000256" key="1">
    <source>
        <dbReference type="SAM" id="SignalP"/>
    </source>
</evidence>
<dbReference type="OrthoDB" id="2583188at2759"/>
<dbReference type="Proteomes" id="UP000070700">
    <property type="component" value="Unassembled WGS sequence"/>
</dbReference>
<feature type="chain" id="PRO_5007288144" description="DUF4185 domain-containing protein" evidence="1">
    <location>
        <begin position="19"/>
        <end position="408"/>
    </location>
</feature>
<reference evidence="2 3" key="1">
    <citation type="submission" date="2015-10" db="EMBL/GenBank/DDBJ databases">
        <title>Full genome of DAOMC 229536 Phialocephala scopiformis, a fungal endophyte of spruce producing the potent anti-insectan compound rugulosin.</title>
        <authorList>
            <consortium name="DOE Joint Genome Institute"/>
            <person name="Walker A.K."/>
            <person name="Frasz S.L."/>
            <person name="Seifert K.A."/>
            <person name="Miller J.D."/>
            <person name="Mondo S.J."/>
            <person name="Labutti K."/>
            <person name="Lipzen A."/>
            <person name="Dockter R."/>
            <person name="Kennedy M."/>
            <person name="Grigoriev I.V."/>
            <person name="Spatafora J.W."/>
        </authorList>
    </citation>
    <scope>NUCLEOTIDE SEQUENCE [LARGE SCALE GENOMIC DNA]</scope>
    <source>
        <strain evidence="2 3">CBS 120377</strain>
    </source>
</reference>
<feature type="signal peptide" evidence="1">
    <location>
        <begin position="1"/>
        <end position="18"/>
    </location>
</feature>
<dbReference type="EMBL" id="KQ947431">
    <property type="protein sequence ID" value="KUJ09819.1"/>
    <property type="molecule type" value="Genomic_DNA"/>
</dbReference>
<keyword evidence="3" id="KW-1185">Reference proteome</keyword>
<sequence>MSKLLLALSVLSSPLVLASTPVNVPLATATVENLGIVSDPASNTEGIFHDGGGGATQNGYHVQVFADSDTTSDGFNFVHNSVAYFGFRDASNPLDEYTFGMNGTTGDAIFTGDVPVGPITANETALGPDFAIWMLSGMTPMLDGSTILGVFPALNEGTSESLYSTMVQMTVVDPYDVAPGGNPPFTRLGTGRLFYPNEVNYGTFALSADIDGYLYLFGSDVTGVKLARVPDTASTIADRVAYEYYNSATGDWQGDPLALNNADGNIITWSSDPLGVVVGPNVGDVWYDPYHETTMMMWGDGGIDGTFWFSYATTNSLEGPWSTPVAIWTPFVPSGCDATSEAWNYQGHAHPGWDSTGKTLLISYASCALLPDIIIRWQNSILSFNRATVLRTSVGQMCSKRVKLDAEN</sequence>
<keyword evidence="1" id="KW-0732">Signal</keyword>
<dbReference type="InParanoid" id="A0A132BCU8"/>
<evidence type="ECO:0008006" key="4">
    <source>
        <dbReference type="Google" id="ProtNLM"/>
    </source>
</evidence>
<gene>
    <name evidence="2" type="ORF">LY89DRAFT_675969</name>
</gene>
<protein>
    <recommendedName>
        <fullName evidence="4">DUF4185 domain-containing protein</fullName>
    </recommendedName>
</protein>
<accession>A0A132BCU8</accession>
<evidence type="ECO:0000313" key="2">
    <source>
        <dbReference type="EMBL" id="KUJ09819.1"/>
    </source>
</evidence>
<proteinExistence type="predicted"/>
<organism evidence="2 3">
    <name type="scientific">Mollisia scopiformis</name>
    <name type="common">Conifer needle endophyte fungus</name>
    <name type="synonym">Phialocephala scopiformis</name>
    <dbReference type="NCBI Taxonomy" id="149040"/>
    <lineage>
        <taxon>Eukaryota</taxon>
        <taxon>Fungi</taxon>
        <taxon>Dikarya</taxon>
        <taxon>Ascomycota</taxon>
        <taxon>Pezizomycotina</taxon>
        <taxon>Leotiomycetes</taxon>
        <taxon>Helotiales</taxon>
        <taxon>Mollisiaceae</taxon>
        <taxon>Mollisia</taxon>
    </lineage>
</organism>
<dbReference type="GeneID" id="28823272"/>